<feature type="region of interest" description="Disordered" evidence="1">
    <location>
        <begin position="55"/>
        <end position="115"/>
    </location>
</feature>
<reference evidence="3 4" key="1">
    <citation type="journal article" date="2013" name="Genome Biol.">
        <title>Genome of Acanthamoeba castellanii highlights extensive lateral gene transfer and early evolution of tyrosine kinase signaling.</title>
        <authorList>
            <person name="Clarke M."/>
            <person name="Lohan A.J."/>
            <person name="Liu B."/>
            <person name="Lagkouvardos I."/>
            <person name="Roy S."/>
            <person name="Zafar N."/>
            <person name="Bertelli C."/>
            <person name="Schilde C."/>
            <person name="Kianianmomeni A."/>
            <person name="Burglin T.R."/>
            <person name="Frech C."/>
            <person name="Turcotte B."/>
            <person name="Kopec K.O."/>
            <person name="Synnott J.M."/>
            <person name="Choo C."/>
            <person name="Paponov I."/>
            <person name="Finkler A."/>
            <person name="Soon Heng Tan C."/>
            <person name="Hutchins A.P."/>
            <person name="Weinmeier T."/>
            <person name="Rattei T."/>
            <person name="Chu J.S."/>
            <person name="Gimenez G."/>
            <person name="Irimia M."/>
            <person name="Rigden D.J."/>
            <person name="Fitzpatrick D.A."/>
            <person name="Lorenzo-Morales J."/>
            <person name="Bateman A."/>
            <person name="Chiu C.H."/>
            <person name="Tang P."/>
            <person name="Hegemann P."/>
            <person name="Fromm H."/>
            <person name="Raoult D."/>
            <person name="Greub G."/>
            <person name="Miranda-Saavedra D."/>
            <person name="Chen N."/>
            <person name="Nash P."/>
            <person name="Ginger M.L."/>
            <person name="Horn M."/>
            <person name="Schaap P."/>
            <person name="Caler L."/>
            <person name="Loftus B."/>
        </authorList>
    </citation>
    <scope>NUCLEOTIDE SEQUENCE [LARGE SCALE GENOMIC DNA]</scope>
    <source>
        <strain evidence="3 4">Neff</strain>
    </source>
</reference>
<dbReference type="RefSeq" id="XP_004332950.1">
    <property type="nucleotide sequence ID" value="XM_004332902.1"/>
</dbReference>
<feature type="domain" description="Protein SirB1 N-terminal" evidence="2">
    <location>
        <begin position="144"/>
        <end position="284"/>
    </location>
</feature>
<dbReference type="GeneID" id="14911354"/>
<feature type="compositionally biased region" description="Acidic residues" evidence="1">
    <location>
        <begin position="96"/>
        <end position="106"/>
    </location>
</feature>
<dbReference type="PANTHER" id="PTHR31350">
    <property type="entry name" value="SI:DKEY-261L7.2"/>
    <property type="match status" value="1"/>
</dbReference>
<dbReference type="VEuPathDB" id="AmoebaDB:ACA1_337740"/>
<organism evidence="3 4">
    <name type="scientific">Acanthamoeba castellanii (strain ATCC 30010 / Neff)</name>
    <dbReference type="NCBI Taxonomy" id="1257118"/>
    <lineage>
        <taxon>Eukaryota</taxon>
        <taxon>Amoebozoa</taxon>
        <taxon>Discosea</taxon>
        <taxon>Longamoebia</taxon>
        <taxon>Centramoebida</taxon>
        <taxon>Acanthamoebidae</taxon>
        <taxon>Acanthamoeba</taxon>
    </lineage>
</organism>
<dbReference type="OrthoDB" id="28868at2759"/>
<dbReference type="InterPro" id="IPR032698">
    <property type="entry name" value="SirB1_N"/>
</dbReference>
<feature type="compositionally biased region" description="Acidic residues" evidence="1">
    <location>
        <begin position="62"/>
        <end position="72"/>
    </location>
</feature>
<gene>
    <name evidence="3" type="ORF">ACA1_337740</name>
</gene>
<evidence type="ECO:0000313" key="3">
    <source>
        <dbReference type="EMBL" id="ELR10937.1"/>
    </source>
</evidence>
<dbReference type="KEGG" id="acan:ACA1_337740"/>
<dbReference type="PANTHER" id="PTHR31350:SF21">
    <property type="entry name" value="F-BOX ONLY PROTEIN 21"/>
    <property type="match status" value="1"/>
</dbReference>
<evidence type="ECO:0000259" key="2">
    <source>
        <dbReference type="Pfam" id="PF13369"/>
    </source>
</evidence>
<protein>
    <recommendedName>
        <fullName evidence="2">Protein SirB1 N-terminal domain-containing protein</fullName>
    </recommendedName>
</protein>
<feature type="compositionally biased region" description="Low complexity" evidence="1">
    <location>
        <begin position="73"/>
        <end position="89"/>
    </location>
</feature>
<dbReference type="Pfam" id="PF13369">
    <property type="entry name" value="Transglut_core2"/>
    <property type="match status" value="1"/>
</dbReference>
<dbReference type="STRING" id="1257118.L8GCZ1"/>
<proteinExistence type="predicted"/>
<keyword evidence="4" id="KW-1185">Reference proteome</keyword>
<sequence>MDVWEKLTALIARWQRRPLQYLGLLHNATICMQALTEMRIKKEWKKILGALSRDDRMLSGSDSDDQRDEMEESSSSSSGSSCTSSSSSSGGRGGEPPEEEEDDEGDSERRRKRNGSVKREIDIEEGAVLIASWEHTTDLNVRRKVYRELDEIAGTVRQRLAQSAAVDGEEGTAVVARGKEIEGVDEGRILSEVNTTLYDYLGFTGNVNDYMNPNNSLIDQVLEKRMGIPITLALVYAAVCRRLGIRIDMIGMPGHFMVKYTNPAGGEIFIDAFAEGRHLTPDVLLLFPQNSHN</sequence>
<name>L8GCZ1_ACACF</name>
<evidence type="ECO:0000313" key="4">
    <source>
        <dbReference type="Proteomes" id="UP000011083"/>
    </source>
</evidence>
<evidence type="ECO:0000256" key="1">
    <source>
        <dbReference type="SAM" id="MobiDB-lite"/>
    </source>
</evidence>
<accession>L8GCZ1</accession>
<dbReference type="EMBL" id="KB008170">
    <property type="protein sequence ID" value="ELR10937.1"/>
    <property type="molecule type" value="Genomic_DNA"/>
</dbReference>
<dbReference type="Proteomes" id="UP000011083">
    <property type="component" value="Unassembled WGS sequence"/>
</dbReference>
<dbReference type="AlphaFoldDB" id="L8GCZ1"/>